<sequence>MEPEEVFCHSSPRARAYLSRQELTMSYHFPKRYEASIELVIAFGNVDKGFYHFADRRRRGHLLGLPASHMSIVLSIPTLPPLSAGDRFRIKIPGIYLEISQLRTKARVLFPAR</sequence>
<proteinExistence type="predicted"/>
<evidence type="ECO:0000313" key="2">
    <source>
        <dbReference type="Proteomes" id="UP000499080"/>
    </source>
</evidence>
<comment type="caution">
    <text evidence="1">The sequence shown here is derived from an EMBL/GenBank/DDBJ whole genome shotgun (WGS) entry which is preliminary data.</text>
</comment>
<dbReference type="EMBL" id="BGPR01000052">
    <property type="protein sequence ID" value="GBL87283.1"/>
    <property type="molecule type" value="Genomic_DNA"/>
</dbReference>
<dbReference type="AlphaFoldDB" id="A0A4Y2B5H0"/>
<dbReference type="Proteomes" id="UP000499080">
    <property type="component" value="Unassembled WGS sequence"/>
</dbReference>
<dbReference type="OrthoDB" id="10609227at2759"/>
<name>A0A4Y2B5H0_ARAVE</name>
<accession>A0A4Y2B5H0</accession>
<reference evidence="1 2" key="1">
    <citation type="journal article" date="2019" name="Sci. Rep.">
        <title>Orb-weaving spider Araneus ventricosus genome elucidates the spidroin gene catalogue.</title>
        <authorList>
            <person name="Kono N."/>
            <person name="Nakamura H."/>
            <person name="Ohtoshi R."/>
            <person name="Moran D.A.P."/>
            <person name="Shinohara A."/>
            <person name="Yoshida Y."/>
            <person name="Fujiwara M."/>
            <person name="Mori M."/>
            <person name="Tomita M."/>
            <person name="Arakawa K."/>
        </authorList>
    </citation>
    <scope>NUCLEOTIDE SEQUENCE [LARGE SCALE GENOMIC DNA]</scope>
</reference>
<protein>
    <submittedName>
        <fullName evidence="1">Uncharacterized protein</fullName>
    </submittedName>
</protein>
<gene>
    <name evidence="1" type="ORF">AVEN_270544_1</name>
</gene>
<keyword evidence="2" id="KW-1185">Reference proteome</keyword>
<evidence type="ECO:0000313" key="1">
    <source>
        <dbReference type="EMBL" id="GBL87283.1"/>
    </source>
</evidence>
<organism evidence="1 2">
    <name type="scientific">Araneus ventricosus</name>
    <name type="common">Orbweaver spider</name>
    <name type="synonym">Epeira ventricosa</name>
    <dbReference type="NCBI Taxonomy" id="182803"/>
    <lineage>
        <taxon>Eukaryota</taxon>
        <taxon>Metazoa</taxon>
        <taxon>Ecdysozoa</taxon>
        <taxon>Arthropoda</taxon>
        <taxon>Chelicerata</taxon>
        <taxon>Arachnida</taxon>
        <taxon>Araneae</taxon>
        <taxon>Araneomorphae</taxon>
        <taxon>Entelegynae</taxon>
        <taxon>Araneoidea</taxon>
        <taxon>Araneidae</taxon>
        <taxon>Araneus</taxon>
    </lineage>
</organism>